<evidence type="ECO:0000313" key="10">
    <source>
        <dbReference type="Proteomes" id="UP001346149"/>
    </source>
</evidence>
<proteinExistence type="predicted"/>
<dbReference type="GO" id="GO:0003677">
    <property type="term" value="F:DNA binding"/>
    <property type="evidence" value="ECO:0007669"/>
    <property type="project" value="UniProtKB-UniRule"/>
</dbReference>
<evidence type="ECO:0000256" key="2">
    <source>
        <dbReference type="ARBA" id="ARBA00023125"/>
    </source>
</evidence>
<dbReference type="Pfam" id="PF00046">
    <property type="entry name" value="Homeodomain"/>
    <property type="match status" value="1"/>
</dbReference>
<dbReference type="InterPro" id="IPR009057">
    <property type="entry name" value="Homeodomain-like_sf"/>
</dbReference>
<dbReference type="PROSITE" id="PS50071">
    <property type="entry name" value="HOMEOBOX_2"/>
    <property type="match status" value="1"/>
</dbReference>
<accession>A0AAN7M456</accession>
<evidence type="ECO:0000313" key="9">
    <source>
        <dbReference type="EMBL" id="KAK4798354.1"/>
    </source>
</evidence>
<keyword evidence="2 5" id="KW-0238">DNA-binding</keyword>
<dbReference type="SUPFAM" id="SSF46689">
    <property type="entry name" value="Homeodomain-like"/>
    <property type="match status" value="1"/>
</dbReference>
<comment type="caution">
    <text evidence="9">The sequence shown here is derived from an EMBL/GenBank/DDBJ whole genome shotgun (WGS) entry which is preliminary data.</text>
</comment>
<evidence type="ECO:0000256" key="6">
    <source>
        <dbReference type="RuleBase" id="RU000682"/>
    </source>
</evidence>
<dbReference type="PANTHER" id="PTHR15467:SF9">
    <property type="entry name" value="HOMEOBOX DOMAIN-CONTAINING PROTEIN"/>
    <property type="match status" value="1"/>
</dbReference>
<feature type="domain" description="Homeobox" evidence="8">
    <location>
        <begin position="324"/>
        <end position="384"/>
    </location>
</feature>
<evidence type="ECO:0000256" key="1">
    <source>
        <dbReference type="ARBA" id="ARBA00004123"/>
    </source>
</evidence>
<dbReference type="GO" id="GO:0000981">
    <property type="term" value="F:DNA-binding transcription factor activity, RNA polymerase II-specific"/>
    <property type="evidence" value="ECO:0007669"/>
    <property type="project" value="TreeGrafter"/>
</dbReference>
<evidence type="ECO:0000256" key="5">
    <source>
        <dbReference type="PROSITE-ProRule" id="PRU00108"/>
    </source>
</evidence>
<feature type="compositionally biased region" description="Basic residues" evidence="7">
    <location>
        <begin position="127"/>
        <end position="136"/>
    </location>
</feature>
<organism evidence="9 10">
    <name type="scientific">Trapa natans</name>
    <name type="common">Water chestnut</name>
    <dbReference type="NCBI Taxonomy" id="22666"/>
    <lineage>
        <taxon>Eukaryota</taxon>
        <taxon>Viridiplantae</taxon>
        <taxon>Streptophyta</taxon>
        <taxon>Embryophyta</taxon>
        <taxon>Tracheophyta</taxon>
        <taxon>Spermatophyta</taxon>
        <taxon>Magnoliopsida</taxon>
        <taxon>eudicotyledons</taxon>
        <taxon>Gunneridae</taxon>
        <taxon>Pentapetalae</taxon>
        <taxon>rosids</taxon>
        <taxon>malvids</taxon>
        <taxon>Myrtales</taxon>
        <taxon>Lythraceae</taxon>
        <taxon>Trapa</taxon>
    </lineage>
</organism>
<evidence type="ECO:0000256" key="7">
    <source>
        <dbReference type="SAM" id="MobiDB-lite"/>
    </source>
</evidence>
<dbReference type="SMART" id="SM00389">
    <property type="entry name" value="HOX"/>
    <property type="match status" value="1"/>
</dbReference>
<dbReference type="Proteomes" id="UP001346149">
    <property type="component" value="Unassembled WGS sequence"/>
</dbReference>
<name>A0AAN7M456_TRANT</name>
<dbReference type="GO" id="GO:0005634">
    <property type="term" value="C:nucleus"/>
    <property type="evidence" value="ECO:0007669"/>
    <property type="project" value="UniProtKB-SubCell"/>
</dbReference>
<dbReference type="EMBL" id="JAXQNO010000005">
    <property type="protein sequence ID" value="KAK4798354.1"/>
    <property type="molecule type" value="Genomic_DNA"/>
</dbReference>
<evidence type="ECO:0000256" key="3">
    <source>
        <dbReference type="ARBA" id="ARBA00023155"/>
    </source>
</evidence>
<feature type="region of interest" description="Disordered" evidence="7">
    <location>
        <begin position="1"/>
        <end position="34"/>
    </location>
</feature>
<comment type="subcellular location">
    <subcellularLocation>
        <location evidence="1 5 6">Nucleus</location>
    </subcellularLocation>
</comment>
<feature type="compositionally biased region" description="Basic and acidic residues" evidence="7">
    <location>
        <begin position="10"/>
        <end position="26"/>
    </location>
</feature>
<dbReference type="Gene3D" id="1.10.10.60">
    <property type="entry name" value="Homeodomain-like"/>
    <property type="match status" value="1"/>
</dbReference>
<sequence length="401" mass="45325">MKKNRQRQKQLRDEELPLEVETERLSGSDLGSGSAAVGGGLCHGGGRKAVRTPEKGKGKVRAALMALAPSVNASCSFQFLSSFSQERVYHCFNKPCSLVLSPPCWSRSFALSLSRRRDLGPVVSAAKNKKKAKRKQPMPDSPLVKDEDLDDDAFEALFKQLEEDLKNDEDLSFDDDDVEISQEDFAKLENELKEALGDGDDIEMFDDTGDSIEECDDDEDIERPVELKRWQLRRLASALKTGRRKTNIKSLASELGLDRAIVLKLLRDPPPNLLMMSATLPDEPEQILLVPQTDEVELVQEKTMVEVAESVPETKVAAPVHVMHQRWSSQKRLKKVQVETLQRVYRRTKRPTNAMISSIVQVTSLPRKRIVKWFEDRRAEDGVPDQRVPYQRPEPETTPSH</sequence>
<dbReference type="AlphaFoldDB" id="A0AAN7M456"/>
<keyword evidence="4 5" id="KW-0539">Nucleus</keyword>
<dbReference type="PANTHER" id="PTHR15467">
    <property type="entry name" value="ZINC-FINGERS AND HOMEOBOXES RELATED"/>
    <property type="match status" value="1"/>
</dbReference>
<feature type="region of interest" description="Disordered" evidence="7">
    <location>
        <begin position="380"/>
        <end position="401"/>
    </location>
</feature>
<gene>
    <name evidence="9" type="ORF">SAY86_030680</name>
</gene>
<feature type="DNA-binding region" description="Homeobox" evidence="5">
    <location>
        <begin position="326"/>
        <end position="385"/>
    </location>
</feature>
<feature type="region of interest" description="Disordered" evidence="7">
    <location>
        <begin position="124"/>
        <end position="146"/>
    </location>
</feature>
<dbReference type="CDD" id="cd00086">
    <property type="entry name" value="homeodomain"/>
    <property type="match status" value="1"/>
</dbReference>
<dbReference type="InterPro" id="IPR001356">
    <property type="entry name" value="HD"/>
</dbReference>
<reference evidence="9 10" key="1">
    <citation type="journal article" date="2023" name="Hortic Res">
        <title>Pangenome of water caltrop reveals structural variations and asymmetric subgenome divergence after allopolyploidization.</title>
        <authorList>
            <person name="Zhang X."/>
            <person name="Chen Y."/>
            <person name="Wang L."/>
            <person name="Yuan Y."/>
            <person name="Fang M."/>
            <person name="Shi L."/>
            <person name="Lu R."/>
            <person name="Comes H.P."/>
            <person name="Ma Y."/>
            <person name="Chen Y."/>
            <person name="Huang G."/>
            <person name="Zhou Y."/>
            <person name="Zheng Z."/>
            <person name="Qiu Y."/>
        </authorList>
    </citation>
    <scope>NUCLEOTIDE SEQUENCE [LARGE SCALE GENOMIC DNA]</scope>
    <source>
        <strain evidence="9">F231</strain>
    </source>
</reference>
<keyword evidence="10" id="KW-1185">Reference proteome</keyword>
<evidence type="ECO:0000259" key="8">
    <source>
        <dbReference type="PROSITE" id="PS50071"/>
    </source>
</evidence>
<protein>
    <recommendedName>
        <fullName evidence="8">Homeobox domain-containing protein</fullName>
    </recommendedName>
</protein>
<evidence type="ECO:0000256" key="4">
    <source>
        <dbReference type="ARBA" id="ARBA00023242"/>
    </source>
</evidence>
<keyword evidence="3 5" id="KW-0371">Homeobox</keyword>